<dbReference type="SUPFAM" id="SSF81901">
    <property type="entry name" value="HCP-like"/>
    <property type="match status" value="1"/>
</dbReference>
<comment type="caution">
    <text evidence="2">The sequence shown here is derived from an EMBL/GenBank/DDBJ whole genome shotgun (WGS) entry which is preliminary data.</text>
</comment>
<reference evidence="2 3" key="1">
    <citation type="submission" date="2018-08" db="EMBL/GenBank/DDBJ databases">
        <title>Wenzhouxiangella salilacus sp. nov., a novel bacterium isolated from a saline lake in Xinjiang Province, China.</title>
        <authorList>
            <person name="Han S."/>
        </authorList>
    </citation>
    <scope>NUCLEOTIDE SEQUENCE [LARGE SCALE GENOMIC DNA]</scope>
    <source>
        <strain evidence="2 3">XDB06</strain>
    </source>
</reference>
<dbReference type="RefSeq" id="WP_116649295.1">
    <property type="nucleotide sequence ID" value="NZ_QUZK01000005.1"/>
</dbReference>
<dbReference type="EMBL" id="QUZK01000005">
    <property type="protein sequence ID" value="RFF32588.1"/>
    <property type="molecule type" value="Genomic_DNA"/>
</dbReference>
<accession>A0A3E1KCI1</accession>
<dbReference type="InterPro" id="IPR011990">
    <property type="entry name" value="TPR-like_helical_dom_sf"/>
</dbReference>
<dbReference type="Pfam" id="PF08238">
    <property type="entry name" value="Sel1"/>
    <property type="match status" value="1"/>
</dbReference>
<dbReference type="OrthoDB" id="8561742at2"/>
<evidence type="ECO:0000313" key="2">
    <source>
        <dbReference type="EMBL" id="RFF32588.1"/>
    </source>
</evidence>
<dbReference type="Gene3D" id="1.25.40.10">
    <property type="entry name" value="Tetratricopeptide repeat domain"/>
    <property type="match status" value="1"/>
</dbReference>
<dbReference type="Proteomes" id="UP000260351">
    <property type="component" value="Unassembled WGS sequence"/>
</dbReference>
<dbReference type="SMART" id="SM00671">
    <property type="entry name" value="SEL1"/>
    <property type="match status" value="1"/>
</dbReference>
<gene>
    <name evidence="2" type="ORF">DZC52_01195</name>
</gene>
<keyword evidence="1" id="KW-0732">Signal</keyword>
<evidence type="ECO:0008006" key="4">
    <source>
        <dbReference type="Google" id="ProtNLM"/>
    </source>
</evidence>
<name>A0A3E1KCI1_9GAMM</name>
<evidence type="ECO:0000256" key="1">
    <source>
        <dbReference type="SAM" id="SignalP"/>
    </source>
</evidence>
<proteinExistence type="predicted"/>
<dbReference type="AlphaFoldDB" id="A0A3E1KCI1"/>
<feature type="signal peptide" evidence="1">
    <location>
        <begin position="1"/>
        <end position="20"/>
    </location>
</feature>
<evidence type="ECO:0000313" key="3">
    <source>
        <dbReference type="Proteomes" id="UP000260351"/>
    </source>
</evidence>
<organism evidence="2 3">
    <name type="scientific">Wenzhouxiangella sediminis</name>
    <dbReference type="NCBI Taxonomy" id="1792836"/>
    <lineage>
        <taxon>Bacteria</taxon>
        <taxon>Pseudomonadati</taxon>
        <taxon>Pseudomonadota</taxon>
        <taxon>Gammaproteobacteria</taxon>
        <taxon>Chromatiales</taxon>
        <taxon>Wenzhouxiangellaceae</taxon>
        <taxon>Wenzhouxiangella</taxon>
    </lineage>
</organism>
<feature type="chain" id="PRO_5017714907" description="Sel1 repeat family protein" evidence="1">
    <location>
        <begin position="21"/>
        <end position="231"/>
    </location>
</feature>
<protein>
    <recommendedName>
        <fullName evidence="4">Sel1 repeat family protein</fullName>
    </recommendedName>
</protein>
<dbReference type="InterPro" id="IPR006597">
    <property type="entry name" value="Sel1-like"/>
</dbReference>
<keyword evidence="3" id="KW-1185">Reference proteome</keyword>
<sequence length="231" mass="26432">MTARAIIFSFFLFFAAGAAAGSPFSVAEHTPGYSFAVEAQESWEHGRYFDARHRFERAAWWADKFAQYNLGVIHYRGDGVERDPARAWAWFDLAAERDYPAFVEMADAVWAELGEDQRRRGRTIREDLESRYGDAVAVERTARYMERQRRHVAGSRVGFVGFLQVMDSSGDVRNGDDYFAEEKWDFRQVVQQEKQIFDALARTRVSIGDFIVVDENAPEDGAGRPEGEPDH</sequence>